<feature type="compositionally biased region" description="Low complexity" evidence="5">
    <location>
        <begin position="423"/>
        <end position="435"/>
    </location>
</feature>
<feature type="transmembrane region" description="Helical" evidence="6">
    <location>
        <begin position="169"/>
        <end position="190"/>
    </location>
</feature>
<dbReference type="GO" id="GO:0005886">
    <property type="term" value="C:plasma membrane"/>
    <property type="evidence" value="ECO:0007669"/>
    <property type="project" value="TreeGrafter"/>
</dbReference>
<protein>
    <submittedName>
        <fullName evidence="7">Transient receptor potential cation channel subfamily V member 6</fullName>
    </submittedName>
</protein>
<gene>
    <name evidence="7" type="ORF">HJG63_019955</name>
</gene>
<dbReference type="EMBL" id="JACASE010000013">
    <property type="protein sequence ID" value="KAF6419641.1"/>
    <property type="molecule type" value="Genomic_DNA"/>
</dbReference>
<feature type="transmembrane region" description="Helical" evidence="6">
    <location>
        <begin position="114"/>
        <end position="138"/>
    </location>
</feature>
<evidence type="ECO:0000256" key="2">
    <source>
        <dbReference type="ARBA" id="ARBA00022723"/>
    </source>
</evidence>
<keyword evidence="4" id="KW-0040">ANK repeat</keyword>
<comment type="caution">
    <text evidence="7">The sequence shown here is derived from an EMBL/GenBank/DDBJ whole genome shotgun (WGS) entry which is preliminary data.</text>
</comment>
<accession>A0A7J8D900</accession>
<sequence>MYNLLLSYDGRGDHPLSLDLVPNHQGLTPFKLAGVEGNAVMFQHLMQKWKHSQGTFGLVTYTLYDLTEIDSAGDEPSLLELIVTTKKREARHILDQTPVKELVSLKWKRYGRPYFCLLGALYVLYIVCFTMCCVYRPLKPRTDNRTQPRDNTLLQQKLLQEAYVSPQDGIRLVGELVTVIGAVIILIFEIPDIFRVGFTRFFGHTILGGPFHVLIIAYASLVLVTMAMRLTNTSGEVVPMSLALVLGWCNVMYFARGFQMLGPFTIMIQKMIFGDLMRFCWLMAVVILGFTSGRGHHGDAGAEAASLPMASLWDLWARLRAGGPLVPAGGRQTGSQPAASPALRTGLPQPGRLQPGQKLGAPAAGPRPRPQPGPCCPLRVAKHLPRQRQLGETAAGGPEVGTEGRGQQGPGGGGLGVSDLSARRPAPSLALALLRGTRQRT</sequence>
<keyword evidence="6" id="KW-0812">Transmembrane</keyword>
<dbReference type="PANTHER" id="PTHR10582">
    <property type="entry name" value="TRANSIENT RECEPTOR POTENTIAL ION CHANNEL PROTEIN"/>
    <property type="match status" value="1"/>
</dbReference>
<name>A0A7J8D900_ROUAE</name>
<proteinExistence type="predicted"/>
<keyword evidence="8" id="KW-1185">Reference proteome</keyword>
<feature type="transmembrane region" description="Helical" evidence="6">
    <location>
        <begin position="211"/>
        <end position="231"/>
    </location>
</feature>
<evidence type="ECO:0000256" key="1">
    <source>
        <dbReference type="ARBA" id="ARBA00022553"/>
    </source>
</evidence>
<dbReference type="InterPro" id="IPR008344">
    <property type="entry name" value="TRPV5/TRPV6"/>
</dbReference>
<keyword evidence="2" id="KW-0479">Metal-binding</keyword>
<evidence type="ECO:0000256" key="3">
    <source>
        <dbReference type="ARBA" id="ARBA00022737"/>
    </source>
</evidence>
<keyword evidence="6" id="KW-1133">Transmembrane helix</keyword>
<evidence type="ECO:0000256" key="5">
    <source>
        <dbReference type="SAM" id="MobiDB-lite"/>
    </source>
</evidence>
<feature type="compositionally biased region" description="Gly residues" evidence="5">
    <location>
        <begin position="403"/>
        <end position="416"/>
    </location>
</feature>
<dbReference type="GO" id="GO:0098703">
    <property type="term" value="P:calcium ion import across plasma membrane"/>
    <property type="evidence" value="ECO:0007669"/>
    <property type="project" value="TreeGrafter"/>
</dbReference>
<feature type="region of interest" description="Disordered" evidence="5">
    <location>
        <begin position="391"/>
        <end position="441"/>
    </location>
</feature>
<evidence type="ECO:0000313" key="8">
    <source>
        <dbReference type="Proteomes" id="UP000593571"/>
    </source>
</evidence>
<dbReference type="GO" id="GO:0005262">
    <property type="term" value="F:calcium channel activity"/>
    <property type="evidence" value="ECO:0007669"/>
    <property type="project" value="InterPro"/>
</dbReference>
<feature type="region of interest" description="Disordered" evidence="5">
    <location>
        <begin position="326"/>
        <end position="379"/>
    </location>
</feature>
<keyword evidence="3" id="KW-0677">Repeat</keyword>
<evidence type="ECO:0000256" key="6">
    <source>
        <dbReference type="SAM" id="Phobius"/>
    </source>
</evidence>
<dbReference type="GO" id="GO:0046872">
    <property type="term" value="F:metal ion binding"/>
    <property type="evidence" value="ECO:0007669"/>
    <property type="project" value="UniProtKB-KW"/>
</dbReference>
<dbReference type="InterPro" id="IPR036770">
    <property type="entry name" value="Ankyrin_rpt-contain_sf"/>
</dbReference>
<dbReference type="Proteomes" id="UP000593571">
    <property type="component" value="Unassembled WGS sequence"/>
</dbReference>
<feature type="transmembrane region" description="Helical" evidence="6">
    <location>
        <begin position="237"/>
        <end position="255"/>
    </location>
</feature>
<organism evidence="7 8">
    <name type="scientific">Rousettus aegyptiacus</name>
    <name type="common">Egyptian fruit bat</name>
    <name type="synonym">Pteropus aegyptiacus</name>
    <dbReference type="NCBI Taxonomy" id="9407"/>
    <lineage>
        <taxon>Eukaryota</taxon>
        <taxon>Metazoa</taxon>
        <taxon>Chordata</taxon>
        <taxon>Craniata</taxon>
        <taxon>Vertebrata</taxon>
        <taxon>Euteleostomi</taxon>
        <taxon>Mammalia</taxon>
        <taxon>Eutheria</taxon>
        <taxon>Laurasiatheria</taxon>
        <taxon>Chiroptera</taxon>
        <taxon>Yinpterochiroptera</taxon>
        <taxon>Pteropodoidea</taxon>
        <taxon>Pteropodidae</taxon>
        <taxon>Rousettinae</taxon>
        <taxon>Rousettus</taxon>
    </lineage>
</organism>
<dbReference type="PRINTS" id="PR01765">
    <property type="entry name" value="ECACCHANNEL"/>
</dbReference>
<reference evidence="7 8" key="1">
    <citation type="journal article" date="2020" name="Nature">
        <title>Six reference-quality genomes reveal evolution of bat adaptations.</title>
        <authorList>
            <person name="Jebb D."/>
            <person name="Huang Z."/>
            <person name="Pippel M."/>
            <person name="Hughes G.M."/>
            <person name="Lavrichenko K."/>
            <person name="Devanna P."/>
            <person name="Winkler S."/>
            <person name="Jermiin L.S."/>
            <person name="Skirmuntt E.C."/>
            <person name="Katzourakis A."/>
            <person name="Burkitt-Gray L."/>
            <person name="Ray D.A."/>
            <person name="Sullivan K.A.M."/>
            <person name="Roscito J.G."/>
            <person name="Kirilenko B.M."/>
            <person name="Davalos L.M."/>
            <person name="Corthals A.P."/>
            <person name="Power M.L."/>
            <person name="Jones G."/>
            <person name="Ransome R.D."/>
            <person name="Dechmann D.K.N."/>
            <person name="Locatelli A.G."/>
            <person name="Puechmaille S.J."/>
            <person name="Fedrigo O."/>
            <person name="Jarvis E.D."/>
            <person name="Hiller M."/>
            <person name="Vernes S.C."/>
            <person name="Myers E.W."/>
            <person name="Teeling E.C."/>
        </authorList>
    </citation>
    <scope>NUCLEOTIDE SEQUENCE [LARGE SCALE GENOMIC DNA]</scope>
    <source>
        <strain evidence="7">MRouAeg1</strain>
        <tissue evidence="7">Muscle</tissue>
    </source>
</reference>
<dbReference type="AlphaFoldDB" id="A0A7J8D900"/>
<feature type="transmembrane region" description="Helical" evidence="6">
    <location>
        <begin position="276"/>
        <end position="293"/>
    </location>
</feature>
<dbReference type="Gene3D" id="1.25.40.20">
    <property type="entry name" value="Ankyrin repeat-containing domain"/>
    <property type="match status" value="1"/>
</dbReference>
<keyword evidence="7" id="KW-0675">Receptor</keyword>
<feature type="compositionally biased region" description="Pro residues" evidence="5">
    <location>
        <begin position="365"/>
        <end position="375"/>
    </location>
</feature>
<evidence type="ECO:0000256" key="4">
    <source>
        <dbReference type="ARBA" id="ARBA00023043"/>
    </source>
</evidence>
<dbReference type="InterPro" id="IPR024862">
    <property type="entry name" value="TRPV"/>
</dbReference>
<keyword evidence="1" id="KW-0597">Phosphoprotein</keyword>
<dbReference type="PANTHER" id="PTHR10582:SF25">
    <property type="entry name" value="TRANSIENT RECEPTOR POTENTIAL CATION CHANNEL SUBFAMILY V MEMBER 6"/>
    <property type="match status" value="1"/>
</dbReference>
<keyword evidence="6" id="KW-0472">Membrane</keyword>
<evidence type="ECO:0000313" key="7">
    <source>
        <dbReference type="EMBL" id="KAF6419641.1"/>
    </source>
</evidence>